<dbReference type="Pfam" id="PF02381">
    <property type="entry name" value="MraZ"/>
    <property type="match status" value="2"/>
</dbReference>
<comment type="subcellular location">
    <subcellularLocation>
        <location evidence="7">Cytoplasm</location>
        <location evidence="7">Nucleoid</location>
    </subcellularLocation>
</comment>
<dbReference type="NCBIfam" id="TIGR00242">
    <property type="entry name" value="division/cell wall cluster transcriptional repressor MraZ"/>
    <property type="match status" value="1"/>
</dbReference>
<evidence type="ECO:0000256" key="6">
    <source>
        <dbReference type="ARBA" id="ARBA00023163"/>
    </source>
</evidence>
<feature type="domain" description="SpoVT-AbrB" evidence="8">
    <location>
        <begin position="119"/>
        <end position="162"/>
    </location>
</feature>
<dbReference type="GO" id="GO:0005737">
    <property type="term" value="C:cytoplasm"/>
    <property type="evidence" value="ECO:0007669"/>
    <property type="project" value="UniProtKB-UniRule"/>
</dbReference>
<dbReference type="GO" id="GO:0003700">
    <property type="term" value="F:DNA-binding transcription factor activity"/>
    <property type="evidence" value="ECO:0007669"/>
    <property type="project" value="UniProtKB-UniRule"/>
</dbReference>
<dbReference type="HAMAP" id="MF_01008">
    <property type="entry name" value="MraZ"/>
    <property type="match status" value="1"/>
</dbReference>
<dbReference type="InterPro" id="IPR007159">
    <property type="entry name" value="SpoVT-AbrB_dom"/>
</dbReference>
<dbReference type="PROSITE" id="PS51740">
    <property type="entry name" value="SPOVT_ABRB"/>
    <property type="match status" value="2"/>
</dbReference>
<dbReference type="InterPro" id="IPR035644">
    <property type="entry name" value="MraZ_C"/>
</dbReference>
<keyword evidence="5 7" id="KW-0238">DNA-binding</keyword>
<dbReference type="PANTHER" id="PTHR34701:SF1">
    <property type="entry name" value="TRANSCRIPTIONAL REGULATOR MRAZ"/>
    <property type="match status" value="1"/>
</dbReference>
<dbReference type="Proteomes" id="UP000005508">
    <property type="component" value="Unassembled WGS sequence"/>
</dbReference>
<dbReference type="EMBL" id="AEJM01000022">
    <property type="protein sequence ID" value="EGY33814.1"/>
    <property type="molecule type" value="Genomic_DNA"/>
</dbReference>
<dbReference type="PANTHER" id="PTHR34701">
    <property type="entry name" value="TRANSCRIPTIONAL REGULATOR MRAZ"/>
    <property type="match status" value="1"/>
</dbReference>
<dbReference type="AlphaFoldDB" id="G4A8R5"/>
<dbReference type="Gene3D" id="3.40.1550.20">
    <property type="entry name" value="Transcriptional regulator MraZ domain"/>
    <property type="match status" value="1"/>
</dbReference>
<dbReference type="CDD" id="cd16320">
    <property type="entry name" value="MraZ_N"/>
    <property type="match status" value="1"/>
</dbReference>
<dbReference type="InterPro" id="IPR038619">
    <property type="entry name" value="MraZ_sf"/>
</dbReference>
<comment type="caution">
    <text evidence="9">The sequence shown here is derived from an EMBL/GenBank/DDBJ whole genome shotgun (WGS) entry which is preliminary data.</text>
</comment>
<dbReference type="PATRIC" id="fig|907488.3.peg.1195"/>
<evidence type="ECO:0000256" key="2">
    <source>
        <dbReference type="ARBA" id="ARBA00022490"/>
    </source>
</evidence>
<dbReference type="FunFam" id="3.40.1550.20:FF:000001">
    <property type="entry name" value="Transcriptional regulator MraZ"/>
    <property type="match status" value="1"/>
</dbReference>
<comment type="subunit">
    <text evidence="7">Forms oligomers.</text>
</comment>
<keyword evidence="4 7" id="KW-0805">Transcription regulation</keyword>
<keyword evidence="2 7" id="KW-0963">Cytoplasm</keyword>
<evidence type="ECO:0000313" key="10">
    <source>
        <dbReference type="Proteomes" id="UP000005508"/>
    </source>
</evidence>
<dbReference type="InterPro" id="IPR003444">
    <property type="entry name" value="MraZ"/>
</dbReference>
<keyword evidence="6 7" id="KW-0804">Transcription</keyword>
<dbReference type="SUPFAM" id="SSF89447">
    <property type="entry name" value="AbrB/MazE/MraZ-like"/>
    <property type="match status" value="1"/>
</dbReference>
<dbReference type="GO" id="GO:0009295">
    <property type="term" value="C:nucleoid"/>
    <property type="evidence" value="ECO:0007669"/>
    <property type="project" value="UniProtKB-SubCell"/>
</dbReference>
<dbReference type="GO" id="GO:0000976">
    <property type="term" value="F:transcription cis-regulatory region binding"/>
    <property type="evidence" value="ECO:0007669"/>
    <property type="project" value="TreeGrafter"/>
</dbReference>
<organism evidence="9 10">
    <name type="scientific">Aggregatibacter actinomycetemcomitans serotype e str. SC1083</name>
    <dbReference type="NCBI Taxonomy" id="907488"/>
    <lineage>
        <taxon>Bacteria</taxon>
        <taxon>Pseudomonadati</taxon>
        <taxon>Pseudomonadota</taxon>
        <taxon>Gammaproteobacteria</taxon>
        <taxon>Pasteurellales</taxon>
        <taxon>Pasteurellaceae</taxon>
        <taxon>Aggregatibacter</taxon>
    </lineage>
</organism>
<protein>
    <recommendedName>
        <fullName evidence="1 7">Transcriptional regulator MraZ</fullName>
    </recommendedName>
</protein>
<evidence type="ECO:0000259" key="8">
    <source>
        <dbReference type="PROSITE" id="PS51740"/>
    </source>
</evidence>
<evidence type="ECO:0000256" key="5">
    <source>
        <dbReference type="ARBA" id="ARBA00023125"/>
    </source>
</evidence>
<evidence type="ECO:0000313" key="9">
    <source>
        <dbReference type="EMBL" id="EGY33814.1"/>
    </source>
</evidence>
<dbReference type="GO" id="GO:2000143">
    <property type="term" value="P:negative regulation of DNA-templated transcription initiation"/>
    <property type="evidence" value="ECO:0007669"/>
    <property type="project" value="TreeGrafter"/>
</dbReference>
<feature type="domain" description="SpoVT-AbrB" evidence="8">
    <location>
        <begin position="43"/>
        <end position="90"/>
    </location>
</feature>
<sequence length="190" mass="21810">MSKQIINLAESGRKWFFVENFGRKSQILTIQTEKRNKFMFRGASAVNLDAKGRISIPTRYRAELLEQNQGQMVCTVDIRQPCLLLYPLQEWEIIEQKLLELSNFDPVQRSLQRVMLGYATECELDSAGRILISGPLRQHAKLEKSIMLVGQLNKFEIWSDAEWQAQVEQDMALGATDTFALSEKLKTLSL</sequence>
<evidence type="ECO:0000256" key="3">
    <source>
        <dbReference type="ARBA" id="ARBA00022737"/>
    </source>
</evidence>
<dbReference type="InterPro" id="IPR020603">
    <property type="entry name" value="MraZ_dom"/>
</dbReference>
<gene>
    <name evidence="7" type="primary">mraZ</name>
    <name evidence="9" type="ORF">SC1083_1217</name>
</gene>
<evidence type="ECO:0000256" key="1">
    <source>
        <dbReference type="ARBA" id="ARBA00013860"/>
    </source>
</evidence>
<accession>G4A8R5</accession>
<evidence type="ECO:0000256" key="4">
    <source>
        <dbReference type="ARBA" id="ARBA00023015"/>
    </source>
</evidence>
<dbReference type="InterPro" id="IPR035642">
    <property type="entry name" value="MraZ_N"/>
</dbReference>
<dbReference type="InterPro" id="IPR037914">
    <property type="entry name" value="SpoVT-AbrB_sf"/>
</dbReference>
<reference evidence="9 10" key="1">
    <citation type="submission" date="2010-10" db="EMBL/GenBank/DDBJ databases">
        <authorList>
            <person name="Chen C."/>
            <person name="Kittichotirat W."/>
            <person name="Asikainen S."/>
            <person name="Bumgarner R."/>
        </authorList>
    </citation>
    <scope>NUCLEOTIDE SEQUENCE [LARGE SCALE GENOMIC DNA]</scope>
    <source>
        <strain evidence="9 10">SC1083</strain>
    </source>
</reference>
<dbReference type="CDD" id="cd16321">
    <property type="entry name" value="MraZ_C"/>
    <property type="match status" value="1"/>
</dbReference>
<evidence type="ECO:0000256" key="7">
    <source>
        <dbReference type="HAMAP-Rule" id="MF_01008"/>
    </source>
</evidence>
<keyword evidence="3" id="KW-0677">Repeat</keyword>
<comment type="similarity">
    <text evidence="7">Belongs to the MraZ family.</text>
</comment>
<proteinExistence type="inferred from homology"/>
<name>G4A8R5_AGGAC</name>